<comment type="caution">
    <text evidence="2">The sequence shown here is derived from an EMBL/GenBank/DDBJ whole genome shotgun (WGS) entry which is preliminary data.</text>
</comment>
<feature type="non-terminal residue" evidence="2">
    <location>
        <position position="88"/>
    </location>
</feature>
<accession>A0ABW9F7V9</accession>
<evidence type="ECO:0000313" key="3">
    <source>
        <dbReference type="Proteomes" id="UP001629536"/>
    </source>
</evidence>
<keyword evidence="3" id="KW-1185">Reference proteome</keyword>
<gene>
    <name evidence="2" type="ORF">ABGF40_05940</name>
</gene>
<evidence type="ECO:0000313" key="2">
    <source>
        <dbReference type="EMBL" id="MFM1525213.1"/>
    </source>
</evidence>
<dbReference type="RefSeq" id="WP_408126718.1">
    <property type="nucleotide sequence ID" value="NZ_JBFNFH010000013.1"/>
</dbReference>
<keyword evidence="1" id="KW-0472">Membrane</keyword>
<protein>
    <submittedName>
        <fullName evidence="2">Uncharacterized protein</fullName>
    </submittedName>
</protein>
<dbReference type="Proteomes" id="UP001629536">
    <property type="component" value="Unassembled WGS sequence"/>
</dbReference>
<feature type="transmembrane region" description="Helical" evidence="1">
    <location>
        <begin position="7"/>
        <end position="27"/>
    </location>
</feature>
<reference evidence="2 3" key="1">
    <citation type="journal article" date="2024" name="Front. Microbiol.">
        <title>Pangenomic and biochemical analyses of Helcococcus ovis reveal widespread tetracycline resistance and a novel bacterial species, Helcococcus bovis.</title>
        <authorList>
            <person name="Cunha F."/>
            <person name="Zhai Y."/>
            <person name="Casaro S."/>
            <person name="Jones K.L."/>
            <person name="Hernandez M."/>
            <person name="Bisinotto R.S."/>
            <person name="Kariyawasam S."/>
            <person name="Brown M.B."/>
            <person name="Phillips A."/>
            <person name="Jeong K.C."/>
            <person name="Galvao K.N."/>
        </authorList>
    </citation>
    <scope>NUCLEOTIDE SEQUENCE [LARGE SCALE GENOMIC DNA]</scope>
    <source>
        <strain evidence="2 3">KG197</strain>
    </source>
</reference>
<dbReference type="EMBL" id="JBFNFH010000013">
    <property type="protein sequence ID" value="MFM1525213.1"/>
    <property type="molecule type" value="Genomic_DNA"/>
</dbReference>
<keyword evidence="1" id="KW-1133">Transmembrane helix</keyword>
<evidence type="ECO:0000256" key="1">
    <source>
        <dbReference type="SAM" id="Phobius"/>
    </source>
</evidence>
<keyword evidence="1" id="KW-0812">Transmembrane</keyword>
<proteinExistence type="predicted"/>
<feature type="transmembrane region" description="Helical" evidence="1">
    <location>
        <begin position="33"/>
        <end position="57"/>
    </location>
</feature>
<organism evidence="2 3">
    <name type="scientific">Helcococcus bovis</name>
    <dbReference type="NCBI Taxonomy" id="3153252"/>
    <lineage>
        <taxon>Bacteria</taxon>
        <taxon>Bacillati</taxon>
        <taxon>Bacillota</taxon>
        <taxon>Tissierellia</taxon>
        <taxon>Tissierellales</taxon>
        <taxon>Peptoniphilaceae</taxon>
        <taxon>Helcococcus</taxon>
    </lineage>
</organism>
<name>A0ABW9F7V9_9FIRM</name>
<sequence>MLNIKSILYLILSFVFKIGIIILIYIYKSNINSAIFIVPILFIIIGLINAAFIDIYINFGDLSNSLILHRFDVIIKILSIYSLDIFIG</sequence>